<dbReference type="PANTHER" id="PTHR34268">
    <property type="entry name" value="OS01G0321850 PROTEIN"/>
    <property type="match status" value="1"/>
</dbReference>
<keyword evidence="2" id="KW-0732">Signal</keyword>
<feature type="chain" id="PRO_5043462728" description="Secreted protein" evidence="2">
    <location>
        <begin position="20"/>
        <end position="77"/>
    </location>
</feature>
<name>A0AAV8SZS4_9ROSI</name>
<protein>
    <recommendedName>
        <fullName evidence="5">Secreted protein</fullName>
    </recommendedName>
</protein>
<dbReference type="AlphaFoldDB" id="A0AAV8SZS4"/>
<reference evidence="3 4" key="1">
    <citation type="submission" date="2021-09" db="EMBL/GenBank/DDBJ databases">
        <title>Genomic insights and catalytic innovation underlie evolution of tropane alkaloids biosynthesis.</title>
        <authorList>
            <person name="Wang Y.-J."/>
            <person name="Tian T."/>
            <person name="Huang J.-P."/>
            <person name="Huang S.-X."/>
        </authorList>
    </citation>
    <scope>NUCLEOTIDE SEQUENCE [LARGE SCALE GENOMIC DNA]</scope>
    <source>
        <strain evidence="3">KIB-2018</strain>
        <tissue evidence="3">Leaf</tissue>
    </source>
</reference>
<accession>A0AAV8SZS4</accession>
<feature type="signal peptide" evidence="2">
    <location>
        <begin position="1"/>
        <end position="19"/>
    </location>
</feature>
<evidence type="ECO:0000256" key="2">
    <source>
        <dbReference type="SAM" id="SignalP"/>
    </source>
</evidence>
<keyword evidence="4" id="KW-1185">Reference proteome</keyword>
<evidence type="ECO:0000313" key="3">
    <source>
        <dbReference type="EMBL" id="KAJ8759972.1"/>
    </source>
</evidence>
<feature type="region of interest" description="Disordered" evidence="1">
    <location>
        <begin position="49"/>
        <end position="77"/>
    </location>
</feature>
<dbReference type="EMBL" id="JAIWQS010000007">
    <property type="protein sequence ID" value="KAJ8759972.1"/>
    <property type="molecule type" value="Genomic_DNA"/>
</dbReference>
<dbReference type="Proteomes" id="UP001159364">
    <property type="component" value="Linkage Group LG07"/>
</dbReference>
<evidence type="ECO:0000313" key="4">
    <source>
        <dbReference type="Proteomes" id="UP001159364"/>
    </source>
</evidence>
<dbReference type="PANTHER" id="PTHR34268:SF8">
    <property type="entry name" value="FAE DOMAIN-CONTAINING PROTEIN"/>
    <property type="match status" value="1"/>
</dbReference>
<organism evidence="3 4">
    <name type="scientific">Erythroxylum novogranatense</name>
    <dbReference type="NCBI Taxonomy" id="1862640"/>
    <lineage>
        <taxon>Eukaryota</taxon>
        <taxon>Viridiplantae</taxon>
        <taxon>Streptophyta</taxon>
        <taxon>Embryophyta</taxon>
        <taxon>Tracheophyta</taxon>
        <taxon>Spermatophyta</taxon>
        <taxon>Magnoliopsida</taxon>
        <taxon>eudicotyledons</taxon>
        <taxon>Gunneridae</taxon>
        <taxon>Pentapetalae</taxon>
        <taxon>rosids</taxon>
        <taxon>fabids</taxon>
        <taxon>Malpighiales</taxon>
        <taxon>Erythroxylaceae</taxon>
        <taxon>Erythroxylum</taxon>
    </lineage>
</organism>
<sequence>MFVLVQALVYLILSNSANTFSKTKMRSLSFKQARSISISWILVALSNIPAGEHSPSPSIRGSTSRSSSIQDCPVLDD</sequence>
<evidence type="ECO:0000256" key="1">
    <source>
        <dbReference type="SAM" id="MobiDB-lite"/>
    </source>
</evidence>
<feature type="compositionally biased region" description="Low complexity" evidence="1">
    <location>
        <begin position="54"/>
        <end position="69"/>
    </location>
</feature>
<comment type="caution">
    <text evidence="3">The sequence shown here is derived from an EMBL/GenBank/DDBJ whole genome shotgun (WGS) entry which is preliminary data.</text>
</comment>
<proteinExistence type="predicted"/>
<evidence type="ECO:0008006" key="5">
    <source>
        <dbReference type="Google" id="ProtNLM"/>
    </source>
</evidence>
<gene>
    <name evidence="3" type="ORF">K2173_010828</name>
</gene>